<dbReference type="InterPro" id="IPR051082">
    <property type="entry name" value="Pentapeptide-BTB/POZ_domain"/>
</dbReference>
<dbReference type="PANTHER" id="PTHR14136">
    <property type="entry name" value="BTB_POZ DOMAIN-CONTAINING PROTEIN KCTD9"/>
    <property type="match status" value="1"/>
</dbReference>
<dbReference type="InterPro" id="IPR013099">
    <property type="entry name" value="K_chnl_dom"/>
</dbReference>
<dbReference type="SUPFAM" id="SSF141571">
    <property type="entry name" value="Pentapeptide repeat-like"/>
    <property type="match status" value="1"/>
</dbReference>
<name>A0A917AF39_9RHOB</name>
<keyword evidence="1" id="KW-0812">Transmembrane</keyword>
<evidence type="ECO:0000313" key="4">
    <source>
        <dbReference type="Proteomes" id="UP000606730"/>
    </source>
</evidence>
<keyword evidence="1" id="KW-1133">Transmembrane helix</keyword>
<comment type="caution">
    <text evidence="3">The sequence shown here is derived from an EMBL/GenBank/DDBJ whole genome shotgun (WGS) entry which is preliminary data.</text>
</comment>
<dbReference type="SUPFAM" id="SSF81324">
    <property type="entry name" value="Voltage-gated potassium channels"/>
    <property type="match status" value="1"/>
</dbReference>
<protein>
    <recommendedName>
        <fullName evidence="2">Potassium channel domain-containing protein</fullName>
    </recommendedName>
</protein>
<dbReference type="Gene3D" id="1.10.287.70">
    <property type="match status" value="1"/>
</dbReference>
<sequence>MDDGTVLSQDTVKAALLEGGETWRKTVAELASVPNALHNANFSELDLSDRDLSSLDLSHVDFFAGCLTSTNLKKSILHKAELANSKMQKAALYKADLSKAILHETDLTEADLSSTDCRGADFRGATLRGANLAGADLRGADFSQADLTGADLSLADITGAKFHFAQLAEANVTHLKYGNYRQMEGLYLGVRGVEQCYGSALFVRDAKDQDYIDTLFQSLNDKSPGFIKSLDLFLFRAWALIDHGRSLLKVSFYATIIAMLYGFIYLADMTFGWNVMDYSNSAQTWFTPFYYSVVTYTTLGYGDVTANSLMGEILVISEVIVGYFTLGLLLAILANTIARRS</sequence>
<reference evidence="3" key="1">
    <citation type="journal article" date="2014" name="Int. J. Syst. Evol. Microbiol.">
        <title>Complete genome sequence of Corynebacterium casei LMG S-19264T (=DSM 44701T), isolated from a smear-ripened cheese.</title>
        <authorList>
            <consortium name="US DOE Joint Genome Institute (JGI-PGF)"/>
            <person name="Walter F."/>
            <person name="Albersmeier A."/>
            <person name="Kalinowski J."/>
            <person name="Ruckert C."/>
        </authorList>
    </citation>
    <scope>NUCLEOTIDE SEQUENCE</scope>
    <source>
        <strain evidence="3">CGMCC 1.16012</strain>
    </source>
</reference>
<accession>A0A917AF39</accession>
<dbReference type="OrthoDB" id="2974133at2"/>
<dbReference type="Proteomes" id="UP000606730">
    <property type="component" value="Unassembled WGS sequence"/>
</dbReference>
<dbReference type="Pfam" id="PF00805">
    <property type="entry name" value="Pentapeptide"/>
    <property type="match status" value="2"/>
</dbReference>
<proteinExistence type="predicted"/>
<keyword evidence="4" id="KW-1185">Reference proteome</keyword>
<dbReference type="Gene3D" id="2.160.20.80">
    <property type="entry name" value="E3 ubiquitin-protein ligase SopA"/>
    <property type="match status" value="1"/>
</dbReference>
<gene>
    <name evidence="3" type="ORF">GCM10011517_15870</name>
</gene>
<dbReference type="InterPro" id="IPR001646">
    <property type="entry name" value="5peptide_repeat"/>
</dbReference>
<feature type="transmembrane region" description="Helical" evidence="1">
    <location>
        <begin position="313"/>
        <end position="338"/>
    </location>
</feature>
<dbReference type="AlphaFoldDB" id="A0A917AF39"/>
<organism evidence="3 4">
    <name type="scientific">Actibacterium pelagium</name>
    <dbReference type="NCBI Taxonomy" id="2029103"/>
    <lineage>
        <taxon>Bacteria</taxon>
        <taxon>Pseudomonadati</taxon>
        <taxon>Pseudomonadota</taxon>
        <taxon>Alphaproteobacteria</taxon>
        <taxon>Rhodobacterales</taxon>
        <taxon>Roseobacteraceae</taxon>
        <taxon>Actibacterium</taxon>
    </lineage>
</organism>
<dbReference type="PANTHER" id="PTHR14136:SF17">
    <property type="entry name" value="BTB_POZ DOMAIN-CONTAINING PROTEIN KCTD9"/>
    <property type="match status" value="1"/>
</dbReference>
<evidence type="ECO:0000259" key="2">
    <source>
        <dbReference type="Pfam" id="PF07885"/>
    </source>
</evidence>
<evidence type="ECO:0000313" key="3">
    <source>
        <dbReference type="EMBL" id="GGE48816.1"/>
    </source>
</evidence>
<evidence type="ECO:0000256" key="1">
    <source>
        <dbReference type="SAM" id="Phobius"/>
    </source>
</evidence>
<keyword evidence="1" id="KW-0472">Membrane</keyword>
<dbReference type="Pfam" id="PF07885">
    <property type="entry name" value="Ion_trans_2"/>
    <property type="match status" value="1"/>
</dbReference>
<dbReference type="RefSeq" id="WP_158221885.1">
    <property type="nucleotide sequence ID" value="NZ_BMKN01000001.1"/>
</dbReference>
<feature type="domain" description="Potassium channel" evidence="2">
    <location>
        <begin position="266"/>
        <end position="337"/>
    </location>
</feature>
<reference evidence="3" key="2">
    <citation type="submission" date="2020-09" db="EMBL/GenBank/DDBJ databases">
        <authorList>
            <person name="Sun Q."/>
            <person name="Zhou Y."/>
        </authorList>
    </citation>
    <scope>NUCLEOTIDE SEQUENCE</scope>
    <source>
        <strain evidence="3">CGMCC 1.16012</strain>
    </source>
</reference>
<dbReference type="EMBL" id="BMKN01000001">
    <property type="protein sequence ID" value="GGE48816.1"/>
    <property type="molecule type" value="Genomic_DNA"/>
</dbReference>
<feature type="transmembrane region" description="Helical" evidence="1">
    <location>
        <begin position="250"/>
        <end position="267"/>
    </location>
</feature>